<gene>
    <name evidence="2" type="ORF">E1091_01550</name>
</gene>
<dbReference type="EMBL" id="SMKE01000021">
    <property type="protein sequence ID" value="TDC02071.1"/>
    <property type="molecule type" value="Genomic_DNA"/>
</dbReference>
<proteinExistence type="predicted"/>
<evidence type="ECO:0000313" key="2">
    <source>
        <dbReference type="EMBL" id="TDC02071.1"/>
    </source>
</evidence>
<protein>
    <submittedName>
        <fullName evidence="2">Uncharacterized protein</fullName>
    </submittedName>
</protein>
<organism evidence="2 3">
    <name type="scientific">Micromonospora fluostatini</name>
    <dbReference type="NCBI Taxonomy" id="1629071"/>
    <lineage>
        <taxon>Bacteria</taxon>
        <taxon>Bacillati</taxon>
        <taxon>Actinomycetota</taxon>
        <taxon>Actinomycetes</taxon>
        <taxon>Micromonosporales</taxon>
        <taxon>Micromonosporaceae</taxon>
        <taxon>Micromonospora</taxon>
    </lineage>
</organism>
<keyword evidence="1" id="KW-0812">Transmembrane</keyword>
<accession>A0ABY2DLH5</accession>
<sequence length="63" mass="6805">MTGPLILFLSALVNLAFAVALHLVVDRLLSPRSRKARAVKVMTAVTVVISGVLLTLLFIQIFS</sequence>
<evidence type="ECO:0000256" key="1">
    <source>
        <dbReference type="SAM" id="Phobius"/>
    </source>
</evidence>
<feature type="transmembrane region" description="Helical" evidence="1">
    <location>
        <begin position="41"/>
        <end position="62"/>
    </location>
</feature>
<reference evidence="2 3" key="1">
    <citation type="submission" date="2019-02" db="EMBL/GenBank/DDBJ databases">
        <title>Draft genome sequences of novel Actinobacteria.</title>
        <authorList>
            <person name="Sahin N."/>
            <person name="Ay H."/>
            <person name="Saygin H."/>
        </authorList>
    </citation>
    <scope>NUCLEOTIDE SEQUENCE [LARGE SCALE GENOMIC DNA]</scope>
    <source>
        <strain evidence="2 3">JCM 30529</strain>
    </source>
</reference>
<dbReference type="Proteomes" id="UP000295626">
    <property type="component" value="Unassembled WGS sequence"/>
</dbReference>
<keyword evidence="1" id="KW-1133">Transmembrane helix</keyword>
<comment type="caution">
    <text evidence="2">The sequence shown here is derived from an EMBL/GenBank/DDBJ whole genome shotgun (WGS) entry which is preliminary data.</text>
</comment>
<keyword evidence="1" id="KW-0472">Membrane</keyword>
<evidence type="ECO:0000313" key="3">
    <source>
        <dbReference type="Proteomes" id="UP000295626"/>
    </source>
</evidence>
<feature type="transmembrane region" description="Helical" evidence="1">
    <location>
        <begin position="6"/>
        <end position="29"/>
    </location>
</feature>
<keyword evidence="3" id="KW-1185">Reference proteome</keyword>
<name>A0ABY2DLH5_9ACTN</name>